<comment type="caution">
    <text evidence="3">The sequence shown here is derived from an EMBL/GenBank/DDBJ whole genome shotgun (WGS) entry which is preliminary data.</text>
</comment>
<dbReference type="InterPro" id="IPR012340">
    <property type="entry name" value="NA-bd_OB-fold"/>
</dbReference>
<dbReference type="eggNOG" id="arCOG01641">
    <property type="taxonomic scope" value="Archaea"/>
</dbReference>
<proteinExistence type="predicted"/>
<dbReference type="Pfam" id="PF01938">
    <property type="entry name" value="TRAM"/>
    <property type="match status" value="1"/>
</dbReference>
<evidence type="ECO:0000313" key="3">
    <source>
        <dbReference type="EMBL" id="GAD53930.1"/>
    </source>
</evidence>
<evidence type="ECO:0000256" key="1">
    <source>
        <dbReference type="SAM" id="MobiDB-lite"/>
    </source>
</evidence>
<dbReference type="Gene3D" id="2.40.50.140">
    <property type="entry name" value="Nucleic acid-binding proteins"/>
    <property type="match status" value="1"/>
</dbReference>
<feature type="domain" description="TRAM" evidence="2">
    <location>
        <begin position="16"/>
        <end position="74"/>
    </location>
</feature>
<gene>
    <name evidence="3" type="ORF">MBEHAL_2690</name>
</gene>
<keyword evidence="4" id="KW-1185">Reference proteome</keyword>
<dbReference type="Proteomes" id="UP000016986">
    <property type="component" value="Unassembled WGS sequence"/>
</dbReference>
<reference evidence="3 4" key="1">
    <citation type="submission" date="2013-09" db="EMBL/GenBank/DDBJ databases">
        <title>Whole genome sequencing of Halarchaeum acidiphilum strain MH1-52-1.</title>
        <authorList>
            <person name="Shimane Y."/>
            <person name="Minegishi H."/>
            <person name="Nishi S."/>
            <person name="Echigo A."/>
            <person name="Shuto A."/>
            <person name="Konishi M."/>
            <person name="Ito T."/>
            <person name="Ohkuma M."/>
            <person name="Ohta Y."/>
            <person name="Nagano Y."/>
            <person name="Tsubouchi T."/>
            <person name="Mori K."/>
            <person name="Usui K."/>
            <person name="Kamekura M."/>
            <person name="Usami R."/>
            <person name="Takaki Y."/>
            <person name="Hatada Y."/>
        </authorList>
    </citation>
    <scope>NUCLEOTIDE SEQUENCE [LARGE SCALE GENOMIC DNA]</scope>
    <source>
        <strain evidence="3 4">JCM 16109</strain>
    </source>
</reference>
<evidence type="ECO:0000313" key="4">
    <source>
        <dbReference type="Proteomes" id="UP000016986"/>
    </source>
</evidence>
<accession>U2YXZ6</accession>
<evidence type="ECO:0000259" key="2">
    <source>
        <dbReference type="PROSITE" id="PS50926"/>
    </source>
</evidence>
<protein>
    <submittedName>
        <fullName evidence="3">Predicted RNA-binding protein, contains TRAM domain</fullName>
    </submittedName>
</protein>
<dbReference type="InterPro" id="IPR002792">
    <property type="entry name" value="TRAM_dom"/>
</dbReference>
<sequence length="80" mass="8635">MASDEASMSADDTPVPVETGDEYVVDIEDIGEEGDGIAHVEDFVVLVPDAKMGDQVRVEIDTVQDEFAVADLIEHEADVE</sequence>
<dbReference type="PROSITE" id="PS50926">
    <property type="entry name" value="TRAM"/>
    <property type="match status" value="1"/>
</dbReference>
<feature type="region of interest" description="Disordered" evidence="1">
    <location>
        <begin position="1"/>
        <end position="20"/>
    </location>
</feature>
<dbReference type="EMBL" id="BATA01000138">
    <property type="protein sequence ID" value="GAD53930.1"/>
    <property type="molecule type" value="Genomic_DNA"/>
</dbReference>
<dbReference type="SUPFAM" id="SSF50249">
    <property type="entry name" value="Nucleic acid-binding proteins"/>
    <property type="match status" value="1"/>
</dbReference>
<dbReference type="AlphaFoldDB" id="U2YXZ6"/>
<name>U2YXZ6_9EURY</name>
<organism evidence="3 4">
    <name type="scientific">Halarchaeum acidiphilum MH1-52-1</name>
    <dbReference type="NCBI Taxonomy" id="1261545"/>
    <lineage>
        <taxon>Archaea</taxon>
        <taxon>Methanobacteriati</taxon>
        <taxon>Methanobacteriota</taxon>
        <taxon>Stenosarchaea group</taxon>
        <taxon>Halobacteria</taxon>
        <taxon>Halobacteriales</taxon>
        <taxon>Halobacteriaceae</taxon>
    </lineage>
</organism>